<feature type="signal peptide" evidence="1">
    <location>
        <begin position="1"/>
        <end position="20"/>
    </location>
</feature>
<evidence type="ECO:0000313" key="2">
    <source>
        <dbReference type="EMBL" id="MBO8447695.1"/>
    </source>
</evidence>
<dbReference type="Proteomes" id="UP000810252">
    <property type="component" value="Unassembled WGS sequence"/>
</dbReference>
<evidence type="ECO:0000313" key="3">
    <source>
        <dbReference type="Proteomes" id="UP000810252"/>
    </source>
</evidence>
<proteinExistence type="predicted"/>
<dbReference type="AlphaFoldDB" id="A0A9D9EJH0"/>
<name>A0A9D9EJH0_9BACT</name>
<accession>A0A9D9EJH0</accession>
<comment type="caution">
    <text evidence="2">The sequence shown here is derived from an EMBL/GenBank/DDBJ whole genome shotgun (WGS) entry which is preliminary data.</text>
</comment>
<dbReference type="InterPro" id="IPR021958">
    <property type="entry name" value="DUF3575"/>
</dbReference>
<protein>
    <submittedName>
        <fullName evidence="2">DUF3575 domain-containing protein</fullName>
    </submittedName>
</protein>
<dbReference type="EMBL" id="JADIMQ010000003">
    <property type="protein sequence ID" value="MBO8447695.1"/>
    <property type="molecule type" value="Genomic_DNA"/>
</dbReference>
<reference evidence="2" key="2">
    <citation type="journal article" date="2021" name="PeerJ">
        <title>Extensive microbial diversity within the chicken gut microbiome revealed by metagenomics and culture.</title>
        <authorList>
            <person name="Gilroy R."/>
            <person name="Ravi A."/>
            <person name="Getino M."/>
            <person name="Pursley I."/>
            <person name="Horton D.L."/>
            <person name="Alikhan N.F."/>
            <person name="Baker D."/>
            <person name="Gharbi K."/>
            <person name="Hall N."/>
            <person name="Watson M."/>
            <person name="Adriaenssens E.M."/>
            <person name="Foster-Nyarko E."/>
            <person name="Jarju S."/>
            <person name="Secka A."/>
            <person name="Antonio M."/>
            <person name="Oren A."/>
            <person name="Chaudhuri R.R."/>
            <person name="La Ragione R."/>
            <person name="Hildebrand F."/>
            <person name="Pallen M.J."/>
        </authorList>
    </citation>
    <scope>NUCLEOTIDE SEQUENCE</scope>
    <source>
        <strain evidence="2">20514</strain>
    </source>
</reference>
<reference evidence="2" key="1">
    <citation type="submission" date="2020-10" db="EMBL/GenBank/DDBJ databases">
        <authorList>
            <person name="Gilroy R."/>
        </authorList>
    </citation>
    <scope>NUCLEOTIDE SEQUENCE</scope>
    <source>
        <strain evidence="2">20514</strain>
    </source>
</reference>
<evidence type="ECO:0000256" key="1">
    <source>
        <dbReference type="SAM" id="SignalP"/>
    </source>
</evidence>
<organism evidence="2 3">
    <name type="scientific">Candidatus Cryptobacteroides merdigallinarum</name>
    <dbReference type="NCBI Taxonomy" id="2840770"/>
    <lineage>
        <taxon>Bacteria</taxon>
        <taxon>Pseudomonadati</taxon>
        <taxon>Bacteroidota</taxon>
        <taxon>Bacteroidia</taxon>
        <taxon>Bacteroidales</taxon>
        <taxon>Candidatus Cryptobacteroides</taxon>
    </lineage>
</organism>
<feature type="chain" id="PRO_5038564072" evidence="1">
    <location>
        <begin position="21"/>
        <end position="184"/>
    </location>
</feature>
<keyword evidence="1" id="KW-0732">Signal</keyword>
<gene>
    <name evidence="2" type="ORF">IAC29_00295</name>
</gene>
<dbReference type="Pfam" id="PF12099">
    <property type="entry name" value="DUF3575"/>
    <property type="match status" value="1"/>
</dbReference>
<sequence>MNRTIIIIAILMLTSISASAQKWHLGTDFGTWAHLGTMNIEGGAAVSRHFSIEVAAMYNPWVFKKGNGSQFQSKRQEYLIGTRWWPWHVYSGWWVGGAAKYREYNRGGLFRQTTEEGDAVGLGISGGYTLMLNEHLNIEFGLGAFGGWTRYTSYTCPKCGRITDSGDKWFILPDDLTIALIWVF</sequence>